<feature type="signal peptide" evidence="3">
    <location>
        <begin position="1"/>
        <end position="16"/>
    </location>
</feature>
<evidence type="ECO:0000256" key="1">
    <source>
        <dbReference type="ARBA" id="ARBA00022614"/>
    </source>
</evidence>
<evidence type="ECO:0000313" key="4">
    <source>
        <dbReference type="EMBL" id="KAE8295948.1"/>
    </source>
</evidence>
<dbReference type="InterPro" id="IPR032675">
    <property type="entry name" value="LRR_dom_sf"/>
</dbReference>
<dbReference type="AlphaFoldDB" id="A0A6G0IWP9"/>
<dbReference type="PANTHER" id="PTHR24369">
    <property type="entry name" value="ANTIGEN BSP, PUTATIVE-RELATED"/>
    <property type="match status" value="1"/>
</dbReference>
<reference evidence="4 5" key="1">
    <citation type="submission" date="2019-07" db="EMBL/GenBank/DDBJ databases">
        <title>Chromosome genome assembly for large yellow croaker.</title>
        <authorList>
            <person name="Xiao S."/>
        </authorList>
    </citation>
    <scope>NUCLEOTIDE SEQUENCE [LARGE SCALE GENOMIC DNA]</scope>
    <source>
        <strain evidence="4">JMULYC20181020</strain>
        <tissue evidence="4">Muscle</tissue>
    </source>
</reference>
<dbReference type="SUPFAM" id="SSF52058">
    <property type="entry name" value="L domain-like"/>
    <property type="match status" value="1"/>
</dbReference>
<dbReference type="SMART" id="SM00369">
    <property type="entry name" value="LRR_TYP"/>
    <property type="match status" value="5"/>
</dbReference>
<evidence type="ECO:0000256" key="2">
    <source>
        <dbReference type="ARBA" id="ARBA00022737"/>
    </source>
</evidence>
<name>A0A6G0IWP9_LARCR</name>
<keyword evidence="5" id="KW-1185">Reference proteome</keyword>
<dbReference type="PROSITE" id="PS51450">
    <property type="entry name" value="LRR"/>
    <property type="match status" value="3"/>
</dbReference>
<gene>
    <name evidence="4" type="ORF">D5F01_LYC04694</name>
</gene>
<dbReference type="GO" id="GO:0005886">
    <property type="term" value="C:plasma membrane"/>
    <property type="evidence" value="ECO:0007669"/>
    <property type="project" value="TreeGrafter"/>
</dbReference>
<dbReference type="EMBL" id="REGW02000005">
    <property type="protein sequence ID" value="KAE8295948.1"/>
    <property type="molecule type" value="Genomic_DNA"/>
</dbReference>
<protein>
    <recommendedName>
        <fullName evidence="6">LRRNT domain-containing protein</fullName>
    </recommendedName>
</protein>
<accession>A0A6G0IWP9</accession>
<evidence type="ECO:0000313" key="5">
    <source>
        <dbReference type="Proteomes" id="UP000424527"/>
    </source>
</evidence>
<dbReference type="InterPro" id="IPR050541">
    <property type="entry name" value="LRR_TM_domain-containing"/>
</dbReference>
<dbReference type="Gene3D" id="3.80.10.10">
    <property type="entry name" value="Ribonuclease Inhibitor"/>
    <property type="match status" value="1"/>
</dbReference>
<keyword evidence="2" id="KW-0677">Repeat</keyword>
<comment type="caution">
    <text evidence="4">The sequence shown here is derived from an EMBL/GenBank/DDBJ whole genome shotgun (WGS) entry which is preliminary data.</text>
</comment>
<dbReference type="InterPro" id="IPR001611">
    <property type="entry name" value="Leu-rich_rpt"/>
</dbReference>
<proteinExistence type="predicted"/>
<dbReference type="Pfam" id="PF13855">
    <property type="entry name" value="LRR_8"/>
    <property type="match status" value="1"/>
</dbReference>
<organism evidence="4 5">
    <name type="scientific">Larimichthys crocea</name>
    <name type="common">Large yellow croaker</name>
    <name type="synonym">Pseudosciaena crocea</name>
    <dbReference type="NCBI Taxonomy" id="215358"/>
    <lineage>
        <taxon>Eukaryota</taxon>
        <taxon>Metazoa</taxon>
        <taxon>Chordata</taxon>
        <taxon>Craniata</taxon>
        <taxon>Vertebrata</taxon>
        <taxon>Euteleostomi</taxon>
        <taxon>Actinopterygii</taxon>
        <taxon>Neopterygii</taxon>
        <taxon>Teleostei</taxon>
        <taxon>Neoteleostei</taxon>
        <taxon>Acanthomorphata</taxon>
        <taxon>Eupercaria</taxon>
        <taxon>Sciaenidae</taxon>
        <taxon>Larimichthys</taxon>
    </lineage>
</organism>
<keyword evidence="1" id="KW-0433">Leucine-rich repeat</keyword>
<feature type="chain" id="PRO_5026168571" description="LRRNT domain-containing protein" evidence="3">
    <location>
        <begin position="17"/>
        <end position="326"/>
    </location>
</feature>
<dbReference type="PANTHER" id="PTHR24369:SF211">
    <property type="entry name" value="LEUCINE-RICH REPEAT-CONTAINING PROTEIN 15-LIKE"/>
    <property type="match status" value="1"/>
</dbReference>
<evidence type="ECO:0008006" key="6">
    <source>
        <dbReference type="Google" id="ProtNLM"/>
    </source>
</evidence>
<keyword evidence="3" id="KW-0732">Signal</keyword>
<dbReference type="Proteomes" id="UP000424527">
    <property type="component" value="Unassembled WGS sequence"/>
</dbReference>
<evidence type="ECO:0000256" key="3">
    <source>
        <dbReference type="SAM" id="SignalP"/>
    </source>
</evidence>
<dbReference type="InterPro" id="IPR003591">
    <property type="entry name" value="Leu-rich_rpt_typical-subtyp"/>
</dbReference>
<sequence length="326" mass="36106">MKHLLVLVLGLPYVVGIGGGSVSGDCPAECRCESVGTLQRVNCVNAGLRSLPPNLSSFTLSLHLDANFLSCLPASSFKGLSSLRYLWLDDNILMEIPVLPLSHLMALQALTLALNNIIYIPDRAFAALHQLMVLDLSFNRINSFPSAIKHLKNLRHLNLQNNEISVIPENSFIRNPSIQTINIQNNPIHTVSTLVPKIQRLALSSVRLSSSCLLKLKHLKYLNLQLRVSTHLQHKVYGYKTSVSSFSSNAPSGGLDLSLFYFSVSFIFIICYLQPPPSHPSQLVFFLFPFQHFLFPAYDCHPCDPSPLSGSTNVKSDGFMSQGWTT</sequence>